<accession>A0ABP9PNZ3</accession>
<evidence type="ECO:0000313" key="2">
    <source>
        <dbReference type="EMBL" id="GAA5149770.1"/>
    </source>
</evidence>
<dbReference type="Proteomes" id="UP001499852">
    <property type="component" value="Unassembled WGS sequence"/>
</dbReference>
<feature type="region of interest" description="Disordered" evidence="1">
    <location>
        <begin position="314"/>
        <end position="341"/>
    </location>
</feature>
<feature type="compositionally biased region" description="Polar residues" evidence="1">
    <location>
        <begin position="52"/>
        <end position="65"/>
    </location>
</feature>
<evidence type="ECO:0008006" key="4">
    <source>
        <dbReference type="Google" id="ProtNLM"/>
    </source>
</evidence>
<proteinExistence type="predicted"/>
<organism evidence="2 3">
    <name type="scientific">Prosthecobacter algae</name>
    <dbReference type="NCBI Taxonomy" id="1144682"/>
    <lineage>
        <taxon>Bacteria</taxon>
        <taxon>Pseudomonadati</taxon>
        <taxon>Verrucomicrobiota</taxon>
        <taxon>Verrucomicrobiia</taxon>
        <taxon>Verrucomicrobiales</taxon>
        <taxon>Verrucomicrobiaceae</taxon>
        <taxon>Prosthecobacter</taxon>
    </lineage>
</organism>
<protein>
    <recommendedName>
        <fullName evidence="4">Flagellar hook-length control protein FliK</fullName>
    </recommendedName>
</protein>
<evidence type="ECO:0000256" key="1">
    <source>
        <dbReference type="SAM" id="MobiDB-lite"/>
    </source>
</evidence>
<feature type="region of interest" description="Disordered" evidence="1">
    <location>
        <begin position="1"/>
        <end position="67"/>
    </location>
</feature>
<gene>
    <name evidence="2" type="ORF">GCM10023213_47920</name>
</gene>
<keyword evidence="3" id="KW-1185">Reference proteome</keyword>
<sequence length="341" mass="36835">MEKDALQLSGDEAGTISETHELAAHFISSQKSPFTDSPSSAPLSSSGKDSEVTITTKSTASSDSTFPDPGLIEALRALLGHPTQASSAFQPITTPVEAKDSGSTRVLEIVQSLLSEETLPVTSLPLLIQVRDALAQNKGDLNDQQETLAQIRALIEALPSQAGAVQESPFEDSADFPPTLEMPEQETPNLGQVILQSLGTQSSASTAHAVTSVSQPEHLERVEKFSALITEMADRVLVTDPLHGQTQEVRIQLAESVMPGTEVRVWREQGGQLRVDFDTTSGYWARVLNEASPLLTQRLNERLNLTDAVLVNVQQQGGQPEDGRSRNRHTPWDMTGQDAPQ</sequence>
<feature type="compositionally biased region" description="Low complexity" evidence="1">
    <location>
        <begin position="37"/>
        <end position="46"/>
    </location>
</feature>
<dbReference type="EMBL" id="BAABIA010000015">
    <property type="protein sequence ID" value="GAA5149770.1"/>
    <property type="molecule type" value="Genomic_DNA"/>
</dbReference>
<reference evidence="3" key="1">
    <citation type="journal article" date="2019" name="Int. J. Syst. Evol. Microbiol.">
        <title>The Global Catalogue of Microorganisms (GCM) 10K type strain sequencing project: providing services to taxonomists for standard genome sequencing and annotation.</title>
        <authorList>
            <consortium name="The Broad Institute Genomics Platform"/>
            <consortium name="The Broad Institute Genome Sequencing Center for Infectious Disease"/>
            <person name="Wu L."/>
            <person name="Ma J."/>
        </authorList>
    </citation>
    <scope>NUCLEOTIDE SEQUENCE [LARGE SCALE GENOMIC DNA]</scope>
    <source>
        <strain evidence="3">JCM 18053</strain>
    </source>
</reference>
<feature type="compositionally biased region" description="Polar residues" evidence="1">
    <location>
        <begin position="27"/>
        <end position="36"/>
    </location>
</feature>
<evidence type="ECO:0000313" key="3">
    <source>
        <dbReference type="Proteomes" id="UP001499852"/>
    </source>
</evidence>
<name>A0ABP9PNZ3_9BACT</name>
<comment type="caution">
    <text evidence="2">The sequence shown here is derived from an EMBL/GenBank/DDBJ whole genome shotgun (WGS) entry which is preliminary data.</text>
</comment>